<dbReference type="Gene3D" id="3.40.50.300">
    <property type="entry name" value="P-loop containing nucleotide triphosphate hydrolases"/>
    <property type="match status" value="2"/>
</dbReference>
<evidence type="ECO:0000256" key="7">
    <source>
        <dbReference type="ARBA" id="ARBA00022840"/>
    </source>
</evidence>
<evidence type="ECO:0000256" key="2">
    <source>
        <dbReference type="ARBA" id="ARBA00022448"/>
    </source>
</evidence>
<dbReference type="RefSeq" id="WP_271090408.1">
    <property type="nucleotide sequence ID" value="NZ_JAPJZH010000008.1"/>
</dbReference>
<evidence type="ECO:0000256" key="5">
    <source>
        <dbReference type="ARBA" id="ARBA00022737"/>
    </source>
</evidence>
<dbReference type="InterPro" id="IPR003439">
    <property type="entry name" value="ABC_transporter-like_ATP-bd"/>
</dbReference>
<keyword evidence="8" id="KW-1278">Translocase</keyword>
<reference evidence="11" key="1">
    <citation type="submission" date="2022-11" db="EMBL/GenBank/DDBJ databases">
        <title>Hoeflea poritis sp. nov., isolated from scleractinian coral Porites lutea.</title>
        <authorList>
            <person name="Zhang G."/>
            <person name="Wei Q."/>
            <person name="Cai L."/>
        </authorList>
    </citation>
    <scope>NUCLEOTIDE SEQUENCE</scope>
    <source>
        <strain evidence="11">E7-10</strain>
    </source>
</reference>
<keyword evidence="5" id="KW-0677">Repeat</keyword>
<dbReference type="Proteomes" id="UP001148313">
    <property type="component" value="Unassembled WGS sequence"/>
</dbReference>
<comment type="similarity">
    <text evidence="1">Belongs to the ABC transporter superfamily.</text>
</comment>
<feature type="domain" description="ABC transporter" evidence="10">
    <location>
        <begin position="10"/>
        <end position="245"/>
    </location>
</feature>
<evidence type="ECO:0000313" key="12">
    <source>
        <dbReference type="Proteomes" id="UP001148313"/>
    </source>
</evidence>
<dbReference type="EMBL" id="JAPJZH010000008">
    <property type="protein sequence ID" value="MDA4846633.1"/>
    <property type="molecule type" value="Genomic_DNA"/>
</dbReference>
<evidence type="ECO:0000256" key="4">
    <source>
        <dbReference type="ARBA" id="ARBA00022597"/>
    </source>
</evidence>
<dbReference type="SUPFAM" id="SSF52540">
    <property type="entry name" value="P-loop containing nucleoside triphosphate hydrolases"/>
    <property type="match status" value="2"/>
</dbReference>
<dbReference type="InterPro" id="IPR050107">
    <property type="entry name" value="ABC_carbohydrate_import_ATPase"/>
</dbReference>
<keyword evidence="9" id="KW-0472">Membrane</keyword>
<keyword evidence="3" id="KW-1003">Cell membrane</keyword>
<dbReference type="GO" id="GO:0005524">
    <property type="term" value="F:ATP binding"/>
    <property type="evidence" value="ECO:0007669"/>
    <property type="project" value="UniProtKB-KW"/>
</dbReference>
<keyword evidence="2" id="KW-0813">Transport</keyword>
<evidence type="ECO:0000313" key="11">
    <source>
        <dbReference type="EMBL" id="MDA4846633.1"/>
    </source>
</evidence>
<accession>A0ABT4VPJ2</accession>
<dbReference type="PANTHER" id="PTHR43790:SF3">
    <property type="entry name" value="D-ALLOSE IMPORT ATP-BINDING PROTEIN ALSA-RELATED"/>
    <property type="match status" value="1"/>
</dbReference>
<evidence type="ECO:0000259" key="10">
    <source>
        <dbReference type="PROSITE" id="PS50893"/>
    </source>
</evidence>
<sequence length="503" mass="54378">MDREQQTPVLSVVGLTKDYPGVRAVDDVTFSIEAGSVHCLVGENGAGKSTLVKMLTGALQPTSGSMKVRGQPFFPANPQEARDGGIATLFQEMHVVDELTVMENLTLGMERSRFGFLVKSDLDDRVVRTLNAIEPSIDATARVSSLSVAQKQIVEIARAASSGASVIIMDEPTAALSEREVERLFGVIRRLRESDVTVIYISHKLDEIFQLGDAVTVLRDGRHIATAPLSEIADRSDLIRMMIGRNVFQTYEPRKTATGETVLEARSLANHLLDDVSFDIKRGEIVGFYGLVGAGKTEIARALFGADKASGSITFKGNPVGHSPRQAIEAGIALVPEERRTQGLFTNLSIRENIPVMNLRKLSDKGVYRSSEELAAANEYVGKLSIATDSIDKHTEKLSGGNQQKVVFAKCLFADADLLLLDEPTRGVDVGAKMEIYNIIKNMADTGKSVAVFSSELEEVLGICDRIFLLYSGALIEEMANGPEVDIAHILNVVTGGGEGAVQ</sequence>
<keyword evidence="12" id="KW-1185">Reference proteome</keyword>
<protein>
    <submittedName>
        <fullName evidence="11">Sugar ABC transporter ATP-binding protein</fullName>
    </submittedName>
</protein>
<dbReference type="PROSITE" id="PS50893">
    <property type="entry name" value="ABC_TRANSPORTER_2"/>
    <property type="match status" value="2"/>
</dbReference>
<organism evidence="11 12">
    <name type="scientific">Hoeflea poritis</name>
    <dbReference type="NCBI Taxonomy" id="2993659"/>
    <lineage>
        <taxon>Bacteria</taxon>
        <taxon>Pseudomonadati</taxon>
        <taxon>Pseudomonadota</taxon>
        <taxon>Alphaproteobacteria</taxon>
        <taxon>Hyphomicrobiales</taxon>
        <taxon>Rhizobiaceae</taxon>
        <taxon>Hoeflea</taxon>
    </lineage>
</organism>
<dbReference type="SMART" id="SM00382">
    <property type="entry name" value="AAA"/>
    <property type="match status" value="2"/>
</dbReference>
<dbReference type="Pfam" id="PF00005">
    <property type="entry name" value="ABC_tran"/>
    <property type="match status" value="2"/>
</dbReference>
<evidence type="ECO:0000256" key="9">
    <source>
        <dbReference type="ARBA" id="ARBA00023136"/>
    </source>
</evidence>
<dbReference type="PROSITE" id="PS00211">
    <property type="entry name" value="ABC_TRANSPORTER_1"/>
    <property type="match status" value="1"/>
</dbReference>
<dbReference type="InterPro" id="IPR017871">
    <property type="entry name" value="ABC_transporter-like_CS"/>
</dbReference>
<gene>
    <name evidence="11" type="ORF">OOZ53_14815</name>
</gene>
<dbReference type="CDD" id="cd03216">
    <property type="entry name" value="ABC_Carb_Monos_I"/>
    <property type="match status" value="1"/>
</dbReference>
<proteinExistence type="inferred from homology"/>
<keyword evidence="6" id="KW-0547">Nucleotide-binding</keyword>
<evidence type="ECO:0000256" key="3">
    <source>
        <dbReference type="ARBA" id="ARBA00022475"/>
    </source>
</evidence>
<dbReference type="InterPro" id="IPR003593">
    <property type="entry name" value="AAA+_ATPase"/>
</dbReference>
<name>A0ABT4VPJ2_9HYPH</name>
<evidence type="ECO:0000256" key="1">
    <source>
        <dbReference type="ARBA" id="ARBA00005417"/>
    </source>
</evidence>
<evidence type="ECO:0000256" key="8">
    <source>
        <dbReference type="ARBA" id="ARBA00022967"/>
    </source>
</evidence>
<keyword evidence="7 11" id="KW-0067">ATP-binding</keyword>
<dbReference type="PANTHER" id="PTHR43790">
    <property type="entry name" value="CARBOHYDRATE TRANSPORT ATP-BINDING PROTEIN MG119-RELATED"/>
    <property type="match status" value="1"/>
</dbReference>
<evidence type="ECO:0000256" key="6">
    <source>
        <dbReference type="ARBA" id="ARBA00022741"/>
    </source>
</evidence>
<dbReference type="InterPro" id="IPR027417">
    <property type="entry name" value="P-loop_NTPase"/>
</dbReference>
<keyword evidence="4" id="KW-0762">Sugar transport</keyword>
<dbReference type="CDD" id="cd03215">
    <property type="entry name" value="ABC_Carb_Monos_II"/>
    <property type="match status" value="1"/>
</dbReference>
<comment type="caution">
    <text evidence="11">The sequence shown here is derived from an EMBL/GenBank/DDBJ whole genome shotgun (WGS) entry which is preliminary data.</text>
</comment>
<feature type="domain" description="ABC transporter" evidence="10">
    <location>
        <begin position="257"/>
        <end position="497"/>
    </location>
</feature>